<dbReference type="InterPro" id="IPR042172">
    <property type="entry name" value="Adenosylhomocyst_ase-like_sf"/>
</dbReference>
<dbReference type="EMBL" id="BARS01008726">
    <property type="protein sequence ID" value="GAF82914.1"/>
    <property type="molecule type" value="Genomic_DNA"/>
</dbReference>
<dbReference type="SUPFAM" id="SSF52283">
    <property type="entry name" value="Formate/glycerate dehydrogenase catalytic domain-like"/>
    <property type="match status" value="1"/>
</dbReference>
<name>X0SPB9_9ZZZZ</name>
<dbReference type="GO" id="GO:0005829">
    <property type="term" value="C:cytosol"/>
    <property type="evidence" value="ECO:0007669"/>
    <property type="project" value="TreeGrafter"/>
</dbReference>
<dbReference type="GO" id="GO:0004013">
    <property type="term" value="F:adenosylhomocysteinase activity"/>
    <property type="evidence" value="ECO:0007669"/>
    <property type="project" value="TreeGrafter"/>
</dbReference>
<evidence type="ECO:0000313" key="1">
    <source>
        <dbReference type="EMBL" id="GAF82914.1"/>
    </source>
</evidence>
<dbReference type="InterPro" id="IPR000043">
    <property type="entry name" value="Adenosylhomocysteinase-like"/>
</dbReference>
<dbReference type="AlphaFoldDB" id="X0SPB9"/>
<organism evidence="1">
    <name type="scientific">marine sediment metagenome</name>
    <dbReference type="NCBI Taxonomy" id="412755"/>
    <lineage>
        <taxon>unclassified sequences</taxon>
        <taxon>metagenomes</taxon>
        <taxon>ecological metagenomes</taxon>
    </lineage>
</organism>
<accession>X0SPB9</accession>
<proteinExistence type="predicted"/>
<dbReference type="Pfam" id="PF05221">
    <property type="entry name" value="AdoHcyase"/>
    <property type="match status" value="1"/>
</dbReference>
<sequence>VLGDGHPVEIMDMSFAVQALTLEHLLRASPLAPDLYSVPPEIDERIARMKLETLGVQIDELTDEQKTYLGHGSS</sequence>
<dbReference type="PANTHER" id="PTHR23420">
    <property type="entry name" value="ADENOSYLHOMOCYSTEINASE"/>
    <property type="match status" value="1"/>
</dbReference>
<evidence type="ECO:0008006" key="2">
    <source>
        <dbReference type="Google" id="ProtNLM"/>
    </source>
</evidence>
<protein>
    <recommendedName>
        <fullName evidence="2">S-adenosyl-L-homocysteine hydrolase NAD binding domain-containing protein</fullName>
    </recommendedName>
</protein>
<dbReference type="PANTHER" id="PTHR23420:SF0">
    <property type="entry name" value="ADENOSYLHOMOCYSTEINASE"/>
    <property type="match status" value="1"/>
</dbReference>
<reference evidence="1" key="1">
    <citation type="journal article" date="2014" name="Front. Microbiol.">
        <title>High frequency of phylogenetically diverse reductive dehalogenase-homologous genes in deep subseafloor sedimentary metagenomes.</title>
        <authorList>
            <person name="Kawai M."/>
            <person name="Futagami T."/>
            <person name="Toyoda A."/>
            <person name="Takaki Y."/>
            <person name="Nishi S."/>
            <person name="Hori S."/>
            <person name="Arai W."/>
            <person name="Tsubouchi T."/>
            <person name="Morono Y."/>
            <person name="Uchiyama I."/>
            <person name="Ito T."/>
            <person name="Fujiyama A."/>
            <person name="Inagaki F."/>
            <person name="Takami H."/>
        </authorList>
    </citation>
    <scope>NUCLEOTIDE SEQUENCE</scope>
    <source>
        <strain evidence="1">Expedition CK06-06</strain>
    </source>
</reference>
<gene>
    <name evidence="1" type="ORF">S01H1_16573</name>
</gene>
<dbReference type="GO" id="GO:0033353">
    <property type="term" value="P:S-adenosylmethionine cycle"/>
    <property type="evidence" value="ECO:0007669"/>
    <property type="project" value="TreeGrafter"/>
</dbReference>
<comment type="caution">
    <text evidence="1">The sequence shown here is derived from an EMBL/GenBank/DDBJ whole genome shotgun (WGS) entry which is preliminary data.</text>
</comment>
<dbReference type="Gene3D" id="3.40.50.1480">
    <property type="entry name" value="Adenosylhomocysteinase-like"/>
    <property type="match status" value="1"/>
</dbReference>
<feature type="non-terminal residue" evidence="1">
    <location>
        <position position="1"/>
    </location>
</feature>